<accession>A0A841BNZ2</accession>
<dbReference type="AlphaFoldDB" id="A0A841BNZ2"/>
<organism evidence="1 2">
    <name type="scientific">Allocatelliglobosispora scoriae</name>
    <dbReference type="NCBI Taxonomy" id="643052"/>
    <lineage>
        <taxon>Bacteria</taxon>
        <taxon>Bacillati</taxon>
        <taxon>Actinomycetota</taxon>
        <taxon>Actinomycetes</taxon>
        <taxon>Micromonosporales</taxon>
        <taxon>Micromonosporaceae</taxon>
        <taxon>Allocatelliglobosispora</taxon>
    </lineage>
</organism>
<sequence length="52" mass="5630">MPSPASIPKSHNGFTPARKCKALADKWHPDTTTAALLEQRARRTPATMSAGR</sequence>
<evidence type="ECO:0000313" key="1">
    <source>
        <dbReference type="EMBL" id="MBB5869108.1"/>
    </source>
</evidence>
<keyword evidence="2" id="KW-1185">Reference proteome</keyword>
<comment type="caution">
    <text evidence="1">The sequence shown here is derived from an EMBL/GenBank/DDBJ whole genome shotgun (WGS) entry which is preliminary data.</text>
</comment>
<gene>
    <name evidence="1" type="ORF">F4553_002487</name>
</gene>
<protein>
    <submittedName>
        <fullName evidence="1">Uncharacterized protein</fullName>
    </submittedName>
</protein>
<proteinExistence type="predicted"/>
<dbReference type="Proteomes" id="UP000587527">
    <property type="component" value="Unassembled WGS sequence"/>
</dbReference>
<name>A0A841BNZ2_9ACTN</name>
<dbReference type="RefSeq" id="WP_184835508.1">
    <property type="nucleotide sequence ID" value="NZ_JACHMN010000002.1"/>
</dbReference>
<dbReference type="EMBL" id="JACHMN010000002">
    <property type="protein sequence ID" value="MBB5869108.1"/>
    <property type="molecule type" value="Genomic_DNA"/>
</dbReference>
<reference evidence="1 2" key="1">
    <citation type="submission" date="2020-08" db="EMBL/GenBank/DDBJ databases">
        <title>Sequencing the genomes of 1000 actinobacteria strains.</title>
        <authorList>
            <person name="Klenk H.-P."/>
        </authorList>
    </citation>
    <scope>NUCLEOTIDE SEQUENCE [LARGE SCALE GENOMIC DNA]</scope>
    <source>
        <strain evidence="1 2">DSM 45362</strain>
    </source>
</reference>
<evidence type="ECO:0000313" key="2">
    <source>
        <dbReference type="Proteomes" id="UP000587527"/>
    </source>
</evidence>